<comment type="caution">
    <text evidence="4">The sequence shown here is derived from an EMBL/GenBank/DDBJ whole genome shotgun (WGS) entry which is preliminary data.</text>
</comment>
<feature type="transmembrane region" description="Helical" evidence="2">
    <location>
        <begin position="215"/>
        <end position="235"/>
    </location>
</feature>
<organism evidence="4 5">
    <name type="scientific">Candidatus Agrococcus pullicola</name>
    <dbReference type="NCBI Taxonomy" id="2838429"/>
    <lineage>
        <taxon>Bacteria</taxon>
        <taxon>Bacillati</taxon>
        <taxon>Actinomycetota</taxon>
        <taxon>Actinomycetes</taxon>
        <taxon>Micrococcales</taxon>
        <taxon>Microbacteriaceae</taxon>
        <taxon>Agrococcus</taxon>
    </lineage>
</organism>
<dbReference type="EMBL" id="DXDC01000052">
    <property type="protein sequence ID" value="HIY65027.1"/>
    <property type="molecule type" value="Genomic_DNA"/>
</dbReference>
<feature type="compositionally biased region" description="Polar residues" evidence="1">
    <location>
        <begin position="1"/>
        <end position="21"/>
    </location>
</feature>
<gene>
    <name evidence="4" type="ORF">H9830_01960</name>
</gene>
<dbReference type="Proteomes" id="UP000824005">
    <property type="component" value="Unassembled WGS sequence"/>
</dbReference>
<reference evidence="4" key="1">
    <citation type="journal article" date="2021" name="PeerJ">
        <title>Extensive microbial diversity within the chicken gut microbiome revealed by metagenomics and culture.</title>
        <authorList>
            <person name="Gilroy R."/>
            <person name="Ravi A."/>
            <person name="Getino M."/>
            <person name="Pursley I."/>
            <person name="Horton D.L."/>
            <person name="Alikhan N.F."/>
            <person name="Baker D."/>
            <person name="Gharbi K."/>
            <person name="Hall N."/>
            <person name="Watson M."/>
            <person name="Adriaenssens E.M."/>
            <person name="Foster-Nyarko E."/>
            <person name="Jarju S."/>
            <person name="Secka A."/>
            <person name="Antonio M."/>
            <person name="Oren A."/>
            <person name="Chaudhuri R.R."/>
            <person name="La Ragione R."/>
            <person name="Hildebrand F."/>
            <person name="Pallen M.J."/>
        </authorList>
    </citation>
    <scope>NUCLEOTIDE SEQUENCE</scope>
    <source>
        <strain evidence="4">ChiGjej1B1-98</strain>
    </source>
</reference>
<feature type="region of interest" description="Disordered" evidence="1">
    <location>
        <begin position="1"/>
        <end position="28"/>
    </location>
</feature>
<keyword evidence="2" id="KW-0472">Membrane</keyword>
<keyword evidence="2" id="KW-1133">Transmembrane helix</keyword>
<evidence type="ECO:0000256" key="2">
    <source>
        <dbReference type="SAM" id="Phobius"/>
    </source>
</evidence>
<feature type="transmembrane region" description="Helical" evidence="2">
    <location>
        <begin position="139"/>
        <end position="162"/>
    </location>
</feature>
<feature type="transmembrane region" description="Helical" evidence="2">
    <location>
        <begin position="247"/>
        <end position="268"/>
    </location>
</feature>
<feature type="compositionally biased region" description="Low complexity" evidence="1">
    <location>
        <begin position="392"/>
        <end position="423"/>
    </location>
</feature>
<sequence length="537" mass="56436">YTQGVPNPYGQSGYVQPQAGQRPTDWAAPGSYEGVRPWDQGAGGVPMAPLQQAPKPRSRWTPAVLPLDGQDYASAYRPFTKRWGRWFAVGAIAAGFFMLGQMPMTVWMFGWMFSNAGDFMSGGPLDPMEAMGDLMGSPWFLLLTNFSWAIMIPGSILAMAVYGPKAWRFVLSVTGKWRWDVTLKSLGLIAPFFALYIGTMLFMEMGSDWQWNPNWMLVIIVLLTTPLQSAGEEFFFRGVLTQQIAGWIPRPVIGSLVAGGVTGIIFGAMHLHGFTLPTLQLMFVGFVCSLLTWRTGGLEAASVLHACNNVFIMLPLAFMGFAAFDPNAPGSDEAGASFGAELLVFGMATAAMALSYLAVHFGLRKEQRVTEGAPGAEALLVPSHGPAAPVGVAPGYGAPAQGSHVQNPYAQPAAPAPSAAAPPTEAPPTAPPPRSGYPPHGGRPAQSAPAQGMPNPYARPSAAAPPVGPAPSAPGPVASTPAPNPYAPPPAPEYAPPLGNANVQAAPSAADSAEQNPYAPPAPRSTEDDKNGSGTEV</sequence>
<feature type="compositionally biased region" description="Pro residues" evidence="1">
    <location>
        <begin position="482"/>
        <end position="495"/>
    </location>
</feature>
<proteinExistence type="predicted"/>
<evidence type="ECO:0000256" key="1">
    <source>
        <dbReference type="SAM" id="MobiDB-lite"/>
    </source>
</evidence>
<reference evidence="4" key="2">
    <citation type="submission" date="2021-04" db="EMBL/GenBank/DDBJ databases">
        <authorList>
            <person name="Gilroy R."/>
        </authorList>
    </citation>
    <scope>NUCLEOTIDE SEQUENCE</scope>
    <source>
        <strain evidence="4">ChiGjej1B1-98</strain>
    </source>
</reference>
<evidence type="ECO:0000313" key="5">
    <source>
        <dbReference type="Proteomes" id="UP000824005"/>
    </source>
</evidence>
<dbReference type="Pfam" id="PF02517">
    <property type="entry name" value="Rce1-like"/>
    <property type="match status" value="1"/>
</dbReference>
<accession>A0A9D2C892</accession>
<dbReference type="GO" id="GO:0080120">
    <property type="term" value="P:CAAX-box protein maturation"/>
    <property type="evidence" value="ECO:0007669"/>
    <property type="project" value="UniProtKB-ARBA"/>
</dbReference>
<feature type="transmembrane region" description="Helical" evidence="2">
    <location>
        <begin position="274"/>
        <end position="293"/>
    </location>
</feature>
<feature type="transmembrane region" description="Helical" evidence="2">
    <location>
        <begin position="336"/>
        <end position="359"/>
    </location>
</feature>
<keyword evidence="4" id="KW-0378">Hydrolase</keyword>
<feature type="transmembrane region" description="Helical" evidence="2">
    <location>
        <begin position="86"/>
        <end position="110"/>
    </location>
</feature>
<keyword evidence="4" id="KW-0645">Protease</keyword>
<evidence type="ECO:0000313" key="4">
    <source>
        <dbReference type="EMBL" id="HIY65027.1"/>
    </source>
</evidence>
<dbReference type="AlphaFoldDB" id="A0A9D2C892"/>
<protein>
    <submittedName>
        <fullName evidence="4">CPBP family intramembrane metalloprotease</fullName>
    </submittedName>
</protein>
<feature type="non-terminal residue" evidence="4">
    <location>
        <position position="1"/>
    </location>
</feature>
<keyword evidence="4" id="KW-0482">Metalloprotease</keyword>
<dbReference type="GO" id="GO:0008237">
    <property type="term" value="F:metallopeptidase activity"/>
    <property type="evidence" value="ECO:0007669"/>
    <property type="project" value="UniProtKB-KW"/>
</dbReference>
<name>A0A9D2C892_9MICO</name>
<evidence type="ECO:0000259" key="3">
    <source>
        <dbReference type="Pfam" id="PF02517"/>
    </source>
</evidence>
<feature type="transmembrane region" description="Helical" evidence="2">
    <location>
        <begin position="300"/>
        <end position="324"/>
    </location>
</feature>
<feature type="region of interest" description="Disordered" evidence="1">
    <location>
        <begin position="392"/>
        <end position="537"/>
    </location>
</feature>
<dbReference type="GO" id="GO:0004175">
    <property type="term" value="F:endopeptidase activity"/>
    <property type="evidence" value="ECO:0007669"/>
    <property type="project" value="UniProtKB-ARBA"/>
</dbReference>
<feature type="domain" description="CAAX prenyl protease 2/Lysostaphin resistance protein A-like" evidence="3">
    <location>
        <begin position="215"/>
        <end position="311"/>
    </location>
</feature>
<dbReference type="InterPro" id="IPR003675">
    <property type="entry name" value="Rce1/LyrA-like_dom"/>
</dbReference>
<feature type="compositionally biased region" description="Pro residues" evidence="1">
    <location>
        <begin position="424"/>
        <end position="436"/>
    </location>
</feature>
<feature type="transmembrane region" description="Helical" evidence="2">
    <location>
        <begin position="183"/>
        <end position="203"/>
    </location>
</feature>
<keyword evidence="2" id="KW-0812">Transmembrane</keyword>